<dbReference type="PRINTS" id="PR00111">
    <property type="entry name" value="ABHYDROLASE"/>
</dbReference>
<keyword evidence="3" id="KW-0378">Hydrolase</keyword>
<comment type="caution">
    <text evidence="3">The sequence shown here is derived from an EMBL/GenBank/DDBJ whole genome shotgun (WGS) entry which is preliminary data.</text>
</comment>
<dbReference type="InterPro" id="IPR000073">
    <property type="entry name" value="AB_hydrolase_1"/>
</dbReference>
<dbReference type="GO" id="GO:0016787">
    <property type="term" value="F:hydrolase activity"/>
    <property type="evidence" value="ECO:0007669"/>
    <property type="project" value="UniProtKB-KW"/>
</dbReference>
<proteinExistence type="predicted"/>
<dbReference type="Pfam" id="PF00561">
    <property type="entry name" value="Abhydrolase_1"/>
    <property type="match status" value="1"/>
</dbReference>
<dbReference type="RefSeq" id="WP_301190002.1">
    <property type="nucleotide sequence ID" value="NZ_JAPDPJ010000014.1"/>
</dbReference>
<dbReference type="Proteomes" id="UP001209229">
    <property type="component" value="Unassembled WGS sequence"/>
</dbReference>
<dbReference type="InterPro" id="IPR029058">
    <property type="entry name" value="AB_hydrolase_fold"/>
</dbReference>
<protein>
    <submittedName>
        <fullName evidence="3">Alpha/beta hydrolase</fullName>
    </submittedName>
</protein>
<dbReference type="InterPro" id="IPR050266">
    <property type="entry name" value="AB_hydrolase_sf"/>
</dbReference>
<feature type="signal peptide" evidence="1">
    <location>
        <begin position="1"/>
        <end position="19"/>
    </location>
</feature>
<dbReference type="AlphaFoldDB" id="A0AAE3SEX9"/>
<dbReference type="PANTHER" id="PTHR43798">
    <property type="entry name" value="MONOACYLGLYCEROL LIPASE"/>
    <property type="match status" value="1"/>
</dbReference>
<gene>
    <name evidence="3" type="ORF">OM075_08155</name>
</gene>
<dbReference type="Gene3D" id="3.40.50.1820">
    <property type="entry name" value="alpha/beta hydrolase"/>
    <property type="match status" value="1"/>
</dbReference>
<evidence type="ECO:0000256" key="1">
    <source>
        <dbReference type="SAM" id="SignalP"/>
    </source>
</evidence>
<reference evidence="3" key="1">
    <citation type="submission" date="2022-10" db="EMBL/GenBank/DDBJ databases">
        <authorList>
            <person name="Yu W.X."/>
        </authorList>
    </citation>
    <scope>NUCLEOTIDE SEQUENCE</scope>
    <source>
        <strain evidence="3">AAT</strain>
    </source>
</reference>
<organism evidence="3 4">
    <name type="scientific">Plebeiibacterium sediminum</name>
    <dbReference type="NCBI Taxonomy" id="2992112"/>
    <lineage>
        <taxon>Bacteria</taxon>
        <taxon>Pseudomonadati</taxon>
        <taxon>Bacteroidota</taxon>
        <taxon>Bacteroidia</taxon>
        <taxon>Marinilabiliales</taxon>
        <taxon>Marinilabiliaceae</taxon>
        <taxon>Plebeiibacterium</taxon>
    </lineage>
</organism>
<evidence type="ECO:0000313" key="3">
    <source>
        <dbReference type="EMBL" id="MCW3786437.1"/>
    </source>
</evidence>
<name>A0AAE3SEX9_9BACT</name>
<evidence type="ECO:0000313" key="4">
    <source>
        <dbReference type="Proteomes" id="UP001209229"/>
    </source>
</evidence>
<keyword evidence="1" id="KW-0732">Signal</keyword>
<dbReference type="EMBL" id="JAPDPJ010000014">
    <property type="protein sequence ID" value="MCW3786437.1"/>
    <property type="molecule type" value="Genomic_DNA"/>
</dbReference>
<evidence type="ECO:0000259" key="2">
    <source>
        <dbReference type="Pfam" id="PF00561"/>
    </source>
</evidence>
<sequence length="279" mass="31467">MKNSILLLCVIFSLFQTYAQNNDEVNYGSNLENGRHISVNNSTIYYETYGQGTPLLLIHGGLGSIMNYENSIKDLSKHFKVIAMDSPGHGRSSHLDSLSYQILAENVSHFIDKLGLDSLYVIGWSDGGIIGLLLAAERPDKIKKLVAISANTRLSAIKQQDIEWMKNGMIAWAKNENGWWMKNQFPLRSQPEKVDEYLDNTKKMWLVDINIDDAMIESIKIPTLIMQGDKDVIKTEHALELNRAIVNSQLCILPNTSHFVFGSKPDLVNRIIIDFLNGK</sequence>
<feature type="chain" id="PRO_5042234962" evidence="1">
    <location>
        <begin position="20"/>
        <end position="279"/>
    </location>
</feature>
<accession>A0AAE3SEX9</accession>
<dbReference type="SUPFAM" id="SSF53474">
    <property type="entry name" value="alpha/beta-Hydrolases"/>
    <property type="match status" value="1"/>
</dbReference>
<keyword evidence="4" id="KW-1185">Reference proteome</keyword>
<feature type="domain" description="AB hydrolase-1" evidence="2">
    <location>
        <begin position="54"/>
        <end position="155"/>
    </location>
</feature>